<dbReference type="Pfam" id="PF02630">
    <property type="entry name" value="SCO1-SenC"/>
    <property type="match status" value="2"/>
</dbReference>
<keyword evidence="4" id="KW-0732">Signal</keyword>
<proteinExistence type="inferred from homology"/>
<feature type="chain" id="PRO_5001799272" evidence="4">
    <location>
        <begin position="28"/>
        <end position="360"/>
    </location>
</feature>
<dbReference type="PATRIC" id="fig|394096.3.peg.8644"/>
<dbReference type="RefSeq" id="WP_083969216.1">
    <property type="nucleotide sequence ID" value="NZ_JMCB01000030.1"/>
</dbReference>
<organism evidence="5 6">
    <name type="scientific">Hyalangium minutum</name>
    <dbReference type="NCBI Taxonomy" id="394096"/>
    <lineage>
        <taxon>Bacteria</taxon>
        <taxon>Pseudomonadati</taxon>
        <taxon>Myxococcota</taxon>
        <taxon>Myxococcia</taxon>
        <taxon>Myxococcales</taxon>
        <taxon>Cystobacterineae</taxon>
        <taxon>Archangiaceae</taxon>
        <taxon>Hyalangium</taxon>
    </lineage>
</organism>
<name>A0A085VYS2_9BACT</name>
<comment type="similarity">
    <text evidence="1">Belongs to the SCO1/2 family.</text>
</comment>
<gene>
    <name evidence="5" type="ORF">DB31_5924</name>
</gene>
<dbReference type="OrthoDB" id="9790194at2"/>
<feature type="binding site" evidence="2">
    <location>
        <position position="69"/>
    </location>
    <ligand>
        <name>Cu cation</name>
        <dbReference type="ChEBI" id="CHEBI:23378"/>
    </ligand>
</feature>
<feature type="disulfide bond" description="Redox-active" evidence="3">
    <location>
        <begin position="69"/>
        <end position="73"/>
    </location>
</feature>
<dbReference type="PANTHER" id="PTHR12151:SF25">
    <property type="entry name" value="LINALOOL DEHYDRATASE_ISOMERASE DOMAIN-CONTAINING PROTEIN"/>
    <property type="match status" value="1"/>
</dbReference>
<dbReference type="InterPro" id="IPR036249">
    <property type="entry name" value="Thioredoxin-like_sf"/>
</dbReference>
<keyword evidence="3" id="KW-1015">Disulfide bond</keyword>
<feature type="signal peptide" evidence="4">
    <location>
        <begin position="1"/>
        <end position="27"/>
    </location>
</feature>
<keyword evidence="2" id="KW-0186">Copper</keyword>
<sequence>MSLHNPGAQVAAVLAALLLVLPSRVFAADSAQVRLIDAELVDSNGAPARLSSQVIGDSIVVMDFVFTTCTTICPVLSAIFSRVQGKLGERLGKEVRLVSISLDPARDTPARLKAYSANHRAKPGWTWLTGTQEDVRQVLEGLGAYTPAVTQHTPMVLVGDPRTGKWVRLNGFPNEDQILAQVDALAKARQEAPASASEKKAREWFTDTLLVTQEGKQVRFYSDMLKDRVVVISFLFTRCTTACPLLTARLNRIREELGERFGQEVSFITLSVDSEYDTPERLMEFARRHKATHPGWTFLTGKREDVNQVITRLGQYVENIEDHSTLLIAGNEKQRHWIKLPPQASPTAVAERVRMLAEGP</sequence>
<keyword evidence="2" id="KW-0479">Metal-binding</keyword>
<feature type="binding site" evidence="2">
    <location>
        <position position="73"/>
    </location>
    <ligand>
        <name>Cu cation</name>
        <dbReference type="ChEBI" id="CHEBI:23378"/>
    </ligand>
</feature>
<dbReference type="AlphaFoldDB" id="A0A085VYS2"/>
<dbReference type="Proteomes" id="UP000028725">
    <property type="component" value="Unassembled WGS sequence"/>
</dbReference>
<evidence type="ECO:0000313" key="5">
    <source>
        <dbReference type="EMBL" id="KFE60585.1"/>
    </source>
</evidence>
<evidence type="ECO:0000256" key="4">
    <source>
        <dbReference type="SAM" id="SignalP"/>
    </source>
</evidence>
<dbReference type="PANTHER" id="PTHR12151">
    <property type="entry name" value="ELECTRON TRANSPORT PROTIN SCO1/SENC FAMILY MEMBER"/>
    <property type="match status" value="1"/>
</dbReference>
<dbReference type="CDD" id="cd02968">
    <property type="entry name" value="SCO"/>
    <property type="match status" value="2"/>
</dbReference>
<dbReference type="Gene3D" id="3.40.30.10">
    <property type="entry name" value="Glutaredoxin"/>
    <property type="match status" value="2"/>
</dbReference>
<reference evidence="5 6" key="1">
    <citation type="submission" date="2014-04" db="EMBL/GenBank/DDBJ databases">
        <title>Genome assembly of Hyalangium minutum DSM 14724.</title>
        <authorList>
            <person name="Sharma G."/>
            <person name="Subramanian S."/>
        </authorList>
    </citation>
    <scope>NUCLEOTIDE SEQUENCE [LARGE SCALE GENOMIC DNA]</scope>
    <source>
        <strain evidence="5 6">DSM 14724</strain>
    </source>
</reference>
<accession>A0A085VYS2</accession>
<dbReference type="SUPFAM" id="SSF52833">
    <property type="entry name" value="Thioredoxin-like"/>
    <property type="match status" value="2"/>
</dbReference>
<evidence type="ECO:0000313" key="6">
    <source>
        <dbReference type="Proteomes" id="UP000028725"/>
    </source>
</evidence>
<evidence type="ECO:0000256" key="3">
    <source>
        <dbReference type="PIRSR" id="PIRSR603782-2"/>
    </source>
</evidence>
<dbReference type="GO" id="GO:0046872">
    <property type="term" value="F:metal ion binding"/>
    <property type="evidence" value="ECO:0007669"/>
    <property type="project" value="UniProtKB-KW"/>
</dbReference>
<keyword evidence="6" id="KW-1185">Reference proteome</keyword>
<dbReference type="EMBL" id="JMCB01000030">
    <property type="protein sequence ID" value="KFE60585.1"/>
    <property type="molecule type" value="Genomic_DNA"/>
</dbReference>
<dbReference type="InterPro" id="IPR003782">
    <property type="entry name" value="SCO1/SenC"/>
</dbReference>
<comment type="caution">
    <text evidence="5">The sequence shown here is derived from an EMBL/GenBank/DDBJ whole genome shotgun (WGS) entry which is preliminary data.</text>
</comment>
<evidence type="ECO:0000256" key="1">
    <source>
        <dbReference type="ARBA" id="ARBA00010996"/>
    </source>
</evidence>
<dbReference type="STRING" id="394096.DB31_5924"/>
<protein>
    <submittedName>
        <fullName evidence="5">Cytochrome oxidase biogenesis protein Sco1/SenC/PrrC, putative copper metallochaperone</fullName>
    </submittedName>
</protein>
<evidence type="ECO:0000256" key="2">
    <source>
        <dbReference type="PIRSR" id="PIRSR603782-1"/>
    </source>
</evidence>